<evidence type="ECO:0000256" key="4">
    <source>
        <dbReference type="ARBA" id="ARBA00022475"/>
    </source>
</evidence>
<gene>
    <name evidence="10" type="ORF">EDD63_13612</name>
</gene>
<evidence type="ECO:0000256" key="1">
    <source>
        <dbReference type="ARBA" id="ARBA00004651"/>
    </source>
</evidence>
<organism evidence="10 11">
    <name type="scientific">Breznakia blatticola</name>
    <dbReference type="NCBI Taxonomy" id="1754012"/>
    <lineage>
        <taxon>Bacteria</taxon>
        <taxon>Bacillati</taxon>
        <taxon>Bacillota</taxon>
        <taxon>Erysipelotrichia</taxon>
        <taxon>Erysipelotrichales</taxon>
        <taxon>Erysipelotrichaceae</taxon>
        <taxon>Breznakia</taxon>
    </lineage>
</organism>
<dbReference type="AlphaFoldDB" id="A0A4R7ZEN9"/>
<feature type="transmembrane region" description="Helical" evidence="9">
    <location>
        <begin position="43"/>
        <end position="62"/>
    </location>
</feature>
<evidence type="ECO:0000256" key="8">
    <source>
        <dbReference type="PIRNR" id="PIRNR037778"/>
    </source>
</evidence>
<evidence type="ECO:0000256" key="5">
    <source>
        <dbReference type="ARBA" id="ARBA00022692"/>
    </source>
</evidence>
<feature type="transmembrane region" description="Helical" evidence="9">
    <location>
        <begin position="82"/>
        <end position="99"/>
    </location>
</feature>
<evidence type="ECO:0000313" key="10">
    <source>
        <dbReference type="EMBL" id="TDW14638.1"/>
    </source>
</evidence>
<comment type="similarity">
    <text evidence="2 8">Belongs to the prokaryotic riboflavin transporter (P-RFT) (TC 2.A.87) family.</text>
</comment>
<accession>A0A4R7ZEN9</accession>
<dbReference type="InterPro" id="IPR025720">
    <property type="entry name" value="RibU"/>
</dbReference>
<feature type="transmembrane region" description="Helical" evidence="9">
    <location>
        <begin position="12"/>
        <end position="31"/>
    </location>
</feature>
<keyword evidence="3 8" id="KW-0813">Transport</keyword>
<keyword evidence="6 9" id="KW-1133">Transmembrane helix</keyword>
<dbReference type="Proteomes" id="UP000294743">
    <property type="component" value="Unassembled WGS sequence"/>
</dbReference>
<comment type="caution">
    <text evidence="10">The sequence shown here is derived from an EMBL/GenBank/DDBJ whole genome shotgun (WGS) entry which is preliminary data.</text>
</comment>
<dbReference type="RefSeq" id="WP_134170584.1">
    <property type="nucleotide sequence ID" value="NZ_SODD01000036.1"/>
</dbReference>
<dbReference type="OrthoDB" id="9809216at2"/>
<evidence type="ECO:0000256" key="9">
    <source>
        <dbReference type="SAM" id="Phobius"/>
    </source>
</evidence>
<evidence type="ECO:0000256" key="3">
    <source>
        <dbReference type="ARBA" id="ARBA00022448"/>
    </source>
</evidence>
<evidence type="ECO:0000256" key="2">
    <source>
        <dbReference type="ARBA" id="ARBA00005540"/>
    </source>
</evidence>
<feature type="transmembrane region" description="Helical" evidence="9">
    <location>
        <begin position="158"/>
        <end position="184"/>
    </location>
</feature>
<dbReference type="PANTHER" id="PTHR38438">
    <property type="entry name" value="RIBOFLAVIN TRANSPORTER RIBU"/>
    <property type="match status" value="1"/>
</dbReference>
<dbReference type="InterPro" id="IPR024529">
    <property type="entry name" value="ECF_trnsprt_substrate-spec"/>
</dbReference>
<dbReference type="PANTHER" id="PTHR38438:SF1">
    <property type="entry name" value="RIBOFLAVIN TRANSPORTER RIBU"/>
    <property type="match status" value="1"/>
</dbReference>
<dbReference type="PIRSF" id="PIRSF037778">
    <property type="entry name" value="UCP037778_transp_RibU"/>
    <property type="match status" value="1"/>
</dbReference>
<comment type="subcellular location">
    <subcellularLocation>
        <location evidence="1">Cell membrane</location>
        <topology evidence="1">Multi-pass membrane protein</topology>
    </subcellularLocation>
</comment>
<keyword evidence="5 9" id="KW-0812">Transmembrane</keyword>
<dbReference type="GO" id="GO:0005886">
    <property type="term" value="C:plasma membrane"/>
    <property type="evidence" value="ECO:0007669"/>
    <property type="project" value="UniProtKB-SubCell"/>
</dbReference>
<dbReference type="Pfam" id="PF12822">
    <property type="entry name" value="ECF_trnsprt"/>
    <property type="match status" value="1"/>
</dbReference>
<name>A0A4R7ZEN9_9FIRM</name>
<evidence type="ECO:0000256" key="7">
    <source>
        <dbReference type="ARBA" id="ARBA00023136"/>
    </source>
</evidence>
<dbReference type="GO" id="GO:0032217">
    <property type="term" value="F:riboflavin transmembrane transporter activity"/>
    <property type="evidence" value="ECO:0007669"/>
    <property type="project" value="UniProtKB-UniRule"/>
</dbReference>
<keyword evidence="4 8" id="KW-1003">Cell membrane</keyword>
<dbReference type="EMBL" id="SODD01000036">
    <property type="protein sequence ID" value="TDW14638.1"/>
    <property type="molecule type" value="Genomic_DNA"/>
</dbReference>
<evidence type="ECO:0000313" key="11">
    <source>
        <dbReference type="Proteomes" id="UP000294743"/>
    </source>
</evidence>
<reference evidence="10 11" key="1">
    <citation type="submission" date="2019-03" db="EMBL/GenBank/DDBJ databases">
        <title>Genomic Encyclopedia of Type Strains, Phase IV (KMG-IV): sequencing the most valuable type-strain genomes for metagenomic binning, comparative biology and taxonomic classification.</title>
        <authorList>
            <person name="Goeker M."/>
        </authorList>
    </citation>
    <scope>NUCLEOTIDE SEQUENCE [LARGE SCALE GENOMIC DNA]</scope>
    <source>
        <strain evidence="10 11">DSM 28867</strain>
    </source>
</reference>
<comment type="function">
    <text evidence="8">Probably a riboflavin-binding protein that interacts with the energy-coupling factor (ECF) ABC-transporter complex.</text>
</comment>
<proteinExistence type="inferred from homology"/>
<keyword evidence="11" id="KW-1185">Reference proteome</keyword>
<protein>
    <recommendedName>
        <fullName evidence="8">Riboflavin transporter</fullName>
    </recommendedName>
</protein>
<feature type="transmembrane region" description="Helical" evidence="9">
    <location>
        <begin position="111"/>
        <end position="138"/>
    </location>
</feature>
<sequence>MNKKLETLIKVSVLAAIAAVVMLFELSLVPLVPPFFKMDFSEVIVLLGGFALGPGPAIMIEALKNFINFLLDGTTTMGIGEVANFLMGCALVVPASYMYQKNKTKKQAIIGMVVGIISLSVVAMILNYFVLLPAYAYFFKMPIEAFLSQASIPVSSLFTFMLVAVLPFNLIKGTATCLVVFLVYKKVTPILKGSK</sequence>
<dbReference type="Gene3D" id="1.10.1760.20">
    <property type="match status" value="1"/>
</dbReference>
<keyword evidence="7 8" id="KW-0472">Membrane</keyword>
<evidence type="ECO:0000256" key="6">
    <source>
        <dbReference type="ARBA" id="ARBA00022989"/>
    </source>
</evidence>